<keyword evidence="3" id="KW-1185">Reference proteome</keyword>
<feature type="compositionally biased region" description="Basic and acidic residues" evidence="1">
    <location>
        <begin position="158"/>
        <end position="167"/>
    </location>
</feature>
<reference evidence="2 3" key="1">
    <citation type="submission" date="2016-10" db="EMBL/GenBank/DDBJ databases">
        <authorList>
            <person name="de Groot N.N."/>
        </authorList>
    </citation>
    <scope>NUCLEOTIDE SEQUENCE [LARGE SCALE GENOMIC DNA]</scope>
    <source>
        <strain evidence="2 3">DSM 23421</strain>
    </source>
</reference>
<feature type="region of interest" description="Disordered" evidence="1">
    <location>
        <begin position="147"/>
        <end position="167"/>
    </location>
</feature>
<protein>
    <submittedName>
        <fullName evidence="2">Uncharacterized protein</fullName>
    </submittedName>
</protein>
<dbReference type="STRING" id="641691.SAMN05421636_104439"/>
<evidence type="ECO:0000256" key="1">
    <source>
        <dbReference type="SAM" id="MobiDB-lite"/>
    </source>
</evidence>
<dbReference type="Proteomes" id="UP000199109">
    <property type="component" value="Unassembled WGS sequence"/>
</dbReference>
<dbReference type="EMBL" id="FNAO01000004">
    <property type="protein sequence ID" value="SDE35009.1"/>
    <property type="molecule type" value="Genomic_DNA"/>
</dbReference>
<evidence type="ECO:0000313" key="2">
    <source>
        <dbReference type="EMBL" id="SDE35009.1"/>
    </source>
</evidence>
<name>A0A1G7C6S8_9FLAO</name>
<sequence>MDTLQNPRNTEWLAPEEMHEQSKRWFSELSFIKDEQQFLNNLIQSFSIKPIEVKEFALINDFKMAIAENQHRLIPILKQVQKHRNQLEIMLDSVNQHEMEKAYKKTHENLYRKLNKYFLDYRTVKERGFAKLTHILKNTKKIALGNPEYRLSSTEQPKMPKPDFGEE</sequence>
<accession>A0A1G7C6S8</accession>
<dbReference type="OrthoDB" id="1139121at2"/>
<proteinExistence type="predicted"/>
<evidence type="ECO:0000313" key="3">
    <source>
        <dbReference type="Proteomes" id="UP000199109"/>
    </source>
</evidence>
<dbReference type="RefSeq" id="WP_091868121.1">
    <property type="nucleotide sequence ID" value="NZ_FNAO01000004.1"/>
</dbReference>
<dbReference type="AlphaFoldDB" id="A0A1G7C6S8"/>
<organism evidence="2 3">
    <name type="scientific">Pricia antarctica</name>
    <dbReference type="NCBI Taxonomy" id="641691"/>
    <lineage>
        <taxon>Bacteria</taxon>
        <taxon>Pseudomonadati</taxon>
        <taxon>Bacteroidota</taxon>
        <taxon>Flavobacteriia</taxon>
        <taxon>Flavobacteriales</taxon>
        <taxon>Flavobacteriaceae</taxon>
        <taxon>Pricia</taxon>
    </lineage>
</organism>
<gene>
    <name evidence="2" type="ORF">SAMN05421636_104439</name>
</gene>